<gene>
    <name evidence="5" type="ORF">BDV35DRAFT_210203</name>
</gene>
<evidence type="ECO:0000256" key="2">
    <source>
        <dbReference type="ARBA" id="ARBA00022801"/>
    </source>
</evidence>
<dbReference type="InterPro" id="IPR001461">
    <property type="entry name" value="Aspartic_peptidase_A1"/>
</dbReference>
<evidence type="ECO:0000256" key="3">
    <source>
        <dbReference type="SAM" id="MobiDB-lite"/>
    </source>
</evidence>
<dbReference type="InterPro" id="IPR021109">
    <property type="entry name" value="Peptidase_aspartic_dom_sf"/>
</dbReference>
<dbReference type="PANTHER" id="PTHR47966:SF51">
    <property type="entry name" value="BETA-SITE APP-CLEAVING ENZYME, ISOFORM A-RELATED"/>
    <property type="match status" value="1"/>
</dbReference>
<dbReference type="VEuPathDB" id="FungiDB:F9C07_1268"/>
<dbReference type="PANTHER" id="PTHR47966">
    <property type="entry name" value="BETA-SITE APP-CLEAVING ENZYME, ISOFORM A-RELATED"/>
    <property type="match status" value="1"/>
</dbReference>
<evidence type="ECO:0000259" key="4">
    <source>
        <dbReference type="PROSITE" id="PS51767"/>
    </source>
</evidence>
<keyword evidence="2" id="KW-0378">Hydrolase</keyword>
<dbReference type="AlphaFoldDB" id="A0A5N6GYK4"/>
<dbReference type="InterPro" id="IPR033121">
    <property type="entry name" value="PEPTIDASE_A1"/>
</dbReference>
<proteinExistence type="inferred from homology"/>
<dbReference type="Proteomes" id="UP000325434">
    <property type="component" value="Unassembled WGS sequence"/>
</dbReference>
<dbReference type="PRINTS" id="PR00792">
    <property type="entry name" value="PEPSIN"/>
</dbReference>
<dbReference type="GO" id="GO:0006508">
    <property type="term" value="P:proteolysis"/>
    <property type="evidence" value="ECO:0007669"/>
    <property type="project" value="InterPro"/>
</dbReference>
<name>A0A5N6GYK4_ASPFL</name>
<feature type="domain" description="Peptidase A1" evidence="4">
    <location>
        <begin position="70"/>
        <end position="401"/>
    </location>
</feature>
<dbReference type="SUPFAM" id="SSF50630">
    <property type="entry name" value="Acid proteases"/>
    <property type="match status" value="1"/>
</dbReference>
<dbReference type="GO" id="GO:0004190">
    <property type="term" value="F:aspartic-type endopeptidase activity"/>
    <property type="evidence" value="ECO:0007669"/>
    <property type="project" value="InterPro"/>
</dbReference>
<dbReference type="Pfam" id="PF00026">
    <property type="entry name" value="Asp"/>
    <property type="match status" value="1"/>
</dbReference>
<feature type="region of interest" description="Disordered" evidence="3">
    <location>
        <begin position="417"/>
        <end position="449"/>
    </location>
</feature>
<dbReference type="PROSITE" id="PS51767">
    <property type="entry name" value="PEPTIDASE_A1"/>
    <property type="match status" value="1"/>
</dbReference>
<sequence length="473" mass="51844">MLRLIDMIKFWCLALGAAYFTNALTLEKKDLPSVLEVPFESGRFAGAHHHDRRGKRDHTVKLEFYGNDFFYANISVGNPPQKLKAQFSTLDDSSWVVVSDNKELAKPIEQGILDGYNASASTSSRSVKTHATVDGFDQDEVGNIDIMSDTMIVGDVKLEAIRFATLREKAAIGDTLGLGYGNGNSEFISVTQALVDAKAIQSPAFSMWMEENHDQTYIPGTILFGGVNKAKYVDKLHTLPVISLPDLSKLFRVNLTGLSVGTGSTTKSVSPDSFSIGAVFSSATDFIGFPKAITQDLFSQLNVTMFYENGQPMFPCDKPPENKMLAFHFGDVAFNFSLDPFIAEAPSTTDPKQHEEGYCYLSFLTIEPERSKELGGAIIGANFLKLVYTVFDMKNDEVSLAQRCWEKAPDEIMEIRSGKDGVPDRTTREKDKANTADKPKKTDESTGSNLKSGNGLKAVIAAGTVLMVALIWG</sequence>
<reference evidence="5" key="1">
    <citation type="submission" date="2019-04" db="EMBL/GenBank/DDBJ databases">
        <title>Friends and foes A comparative genomics study of 23 Aspergillus species from section Flavi.</title>
        <authorList>
            <consortium name="DOE Joint Genome Institute"/>
            <person name="Kjaerbolling I."/>
            <person name="Vesth T."/>
            <person name="Frisvad J.C."/>
            <person name="Nybo J.L."/>
            <person name="Theobald S."/>
            <person name="Kildgaard S."/>
            <person name="Isbrandt T."/>
            <person name="Kuo A."/>
            <person name="Sato A."/>
            <person name="Lyhne E.K."/>
            <person name="Kogle M.E."/>
            <person name="Wiebenga A."/>
            <person name="Kun R.S."/>
            <person name="Lubbers R.J."/>
            <person name="Makela M.R."/>
            <person name="Barry K."/>
            <person name="Chovatia M."/>
            <person name="Clum A."/>
            <person name="Daum C."/>
            <person name="Haridas S."/>
            <person name="He G."/>
            <person name="LaButti K."/>
            <person name="Lipzen A."/>
            <person name="Mondo S."/>
            <person name="Riley R."/>
            <person name="Salamov A."/>
            <person name="Simmons B.A."/>
            <person name="Magnuson J.K."/>
            <person name="Henrissat B."/>
            <person name="Mortensen U.H."/>
            <person name="Larsen T.O."/>
            <person name="Devries R.P."/>
            <person name="Grigoriev I.V."/>
            <person name="Machida M."/>
            <person name="Baker S.E."/>
            <person name="Andersen M.R."/>
        </authorList>
    </citation>
    <scope>NUCLEOTIDE SEQUENCE [LARGE SCALE GENOMIC DNA]</scope>
    <source>
        <strain evidence="5">CBS 121.62</strain>
    </source>
</reference>
<dbReference type="Gene3D" id="2.40.70.10">
    <property type="entry name" value="Acid Proteases"/>
    <property type="match status" value="2"/>
</dbReference>
<protein>
    <submittedName>
        <fullName evidence="5">Aspartic peptidase domain-containing protein</fullName>
    </submittedName>
</protein>
<accession>A0A5N6GYK4</accession>
<dbReference type="VEuPathDB" id="FungiDB:AFLA_004074"/>
<evidence type="ECO:0000256" key="1">
    <source>
        <dbReference type="ARBA" id="ARBA00007447"/>
    </source>
</evidence>
<organism evidence="5">
    <name type="scientific">Aspergillus flavus</name>
    <dbReference type="NCBI Taxonomy" id="5059"/>
    <lineage>
        <taxon>Eukaryota</taxon>
        <taxon>Fungi</taxon>
        <taxon>Dikarya</taxon>
        <taxon>Ascomycota</taxon>
        <taxon>Pezizomycotina</taxon>
        <taxon>Eurotiomycetes</taxon>
        <taxon>Eurotiomycetidae</taxon>
        <taxon>Eurotiales</taxon>
        <taxon>Aspergillaceae</taxon>
        <taxon>Aspergillus</taxon>
        <taxon>Aspergillus subgen. Circumdati</taxon>
    </lineage>
</organism>
<evidence type="ECO:0000313" key="5">
    <source>
        <dbReference type="EMBL" id="KAB8246927.1"/>
    </source>
</evidence>
<feature type="compositionally biased region" description="Basic and acidic residues" evidence="3">
    <location>
        <begin position="417"/>
        <end position="444"/>
    </location>
</feature>
<dbReference type="EMBL" id="ML734594">
    <property type="protein sequence ID" value="KAB8246927.1"/>
    <property type="molecule type" value="Genomic_DNA"/>
</dbReference>
<comment type="similarity">
    <text evidence="1">Belongs to the peptidase A1 family.</text>
</comment>